<name>A0A1F6BWP9_9BACT</name>
<evidence type="ECO:0000313" key="2">
    <source>
        <dbReference type="Proteomes" id="UP000176322"/>
    </source>
</evidence>
<comment type="caution">
    <text evidence="1">The sequence shown here is derived from an EMBL/GenBank/DDBJ whole genome shotgun (WGS) entry which is preliminary data.</text>
</comment>
<organism evidence="1 2">
    <name type="scientific">Candidatus Kaiserbacteria bacterium RIFCSPHIGHO2_01_FULL_46_22</name>
    <dbReference type="NCBI Taxonomy" id="1798475"/>
    <lineage>
        <taxon>Bacteria</taxon>
        <taxon>Candidatus Kaiseribacteriota</taxon>
    </lineage>
</organism>
<protein>
    <submittedName>
        <fullName evidence="1">Uncharacterized protein</fullName>
    </submittedName>
</protein>
<dbReference type="AlphaFoldDB" id="A0A1F6BWP9"/>
<accession>A0A1F6BWP9</accession>
<dbReference type="STRING" id="1798475.A2837_02355"/>
<dbReference type="EMBL" id="MFKO01000008">
    <property type="protein sequence ID" value="OGG41340.1"/>
    <property type="molecule type" value="Genomic_DNA"/>
</dbReference>
<reference evidence="1 2" key="1">
    <citation type="journal article" date="2016" name="Nat. Commun.">
        <title>Thousands of microbial genomes shed light on interconnected biogeochemical processes in an aquifer system.</title>
        <authorList>
            <person name="Anantharaman K."/>
            <person name="Brown C.T."/>
            <person name="Hug L.A."/>
            <person name="Sharon I."/>
            <person name="Castelle C.J."/>
            <person name="Probst A.J."/>
            <person name="Thomas B.C."/>
            <person name="Singh A."/>
            <person name="Wilkins M.J."/>
            <person name="Karaoz U."/>
            <person name="Brodie E.L."/>
            <person name="Williams K.H."/>
            <person name="Hubbard S.S."/>
            <person name="Banfield J.F."/>
        </authorList>
    </citation>
    <scope>NUCLEOTIDE SEQUENCE [LARGE SCALE GENOMIC DNA]</scope>
</reference>
<sequence>MSSITKNILIFAALAALAYAGYYLFVIKKDSSLNTTSSSEGQMLTNEFLQRLNDIEQVGLSRAVFDDARFRSLVDFSSTPDTVPAGRDNPFQ</sequence>
<dbReference type="Proteomes" id="UP000176322">
    <property type="component" value="Unassembled WGS sequence"/>
</dbReference>
<evidence type="ECO:0000313" key="1">
    <source>
        <dbReference type="EMBL" id="OGG41340.1"/>
    </source>
</evidence>
<gene>
    <name evidence="1" type="ORF">A2837_02355</name>
</gene>
<proteinExistence type="predicted"/>